<proteinExistence type="predicted"/>
<dbReference type="PANTHER" id="PTHR11017:SF512">
    <property type="entry name" value="ADP-RIBOSYL CYCLASE_CYCLIC ADP-RIBOSE HYDROLASE"/>
    <property type="match status" value="1"/>
</dbReference>
<name>A0A0R0GJV2_SOYBN</name>
<keyword evidence="2" id="KW-0677">Repeat</keyword>
<dbReference type="InterPro" id="IPR027417">
    <property type="entry name" value="P-loop_NTPase"/>
</dbReference>
<dbReference type="Gramene" id="KRH18714">
    <property type="protein sequence ID" value="KRH18714"/>
    <property type="gene ID" value="GLYMA_13G078200"/>
</dbReference>
<sequence>MECKKQGEDIHVIPAFYKIDPSQVRKQSGSYHAAFAKHEKDRKVSEEKMQKWKNALYEATNLSGFHSNAYRTESDMIEEIARVVLQKLNHKNYPNDFRGHFISDENCSNIESLLKIESEEVRVIGIWGIGGIGKTTLAAAIFHKVSSHYEDTCFSENMAEETKRHGLNYVYNKLLSKLLKKDLHIDTPKVIPYIVKRRLMNKKVLVVTDDVNTSEGSRVIVTTRDKHVLMGEVVDKIHQVKKMNFQNSLELFSINAFGKTYPKKGYEELSKRAVEYAGNFSADIGTRSLLDKALISITSDGDHVDMHDLIQQMGREVVRQESIENPGQRSRLWNPEEVYDVLTNNRGNGAVEGICLDMTQITYMNLSSNAFRKMSNLRLLAFKSYQDFEIINSVYLPKGLECLHKSLRYFEWDGYPLESLPSTFCSEKLVEFSMPYSNVKKLWHGVQYPKLSHAPNLKFIHMGECESLSFVDPSIFSLPKLSYLDLRGCKPLMSLSSNTWPQSLRELFLEDSGLNEVPPSILHIRNVKAFSFPRLEFITVGECKMLQHISALPPFIQSFDVWNCHSLQTVLSKFND</sequence>
<reference evidence="4 5" key="1">
    <citation type="journal article" date="2010" name="Nature">
        <title>Genome sequence of the palaeopolyploid soybean.</title>
        <authorList>
            <person name="Schmutz J."/>
            <person name="Cannon S.B."/>
            <person name="Schlueter J."/>
            <person name="Ma J."/>
            <person name="Mitros T."/>
            <person name="Nelson W."/>
            <person name="Hyten D.L."/>
            <person name="Song Q."/>
            <person name="Thelen J.J."/>
            <person name="Cheng J."/>
            <person name="Xu D."/>
            <person name="Hellsten U."/>
            <person name="May G.D."/>
            <person name="Yu Y."/>
            <person name="Sakurai T."/>
            <person name="Umezawa T."/>
            <person name="Bhattacharyya M.K."/>
            <person name="Sandhu D."/>
            <person name="Valliyodan B."/>
            <person name="Lindquist E."/>
            <person name="Peto M."/>
            <person name="Grant D."/>
            <person name="Shu S."/>
            <person name="Goodstein D."/>
            <person name="Barry K."/>
            <person name="Futrell-Griggs M."/>
            <person name="Abernathy B."/>
            <person name="Du J."/>
            <person name="Tian Z."/>
            <person name="Zhu L."/>
            <person name="Gill N."/>
            <person name="Joshi T."/>
            <person name="Libault M."/>
            <person name="Sethuraman A."/>
            <person name="Zhang X.-C."/>
            <person name="Shinozaki K."/>
            <person name="Nguyen H.T."/>
            <person name="Wing R.A."/>
            <person name="Cregan P."/>
            <person name="Specht J."/>
            <person name="Grimwood J."/>
            <person name="Rokhsar D."/>
            <person name="Stacey G."/>
            <person name="Shoemaker R.C."/>
            <person name="Jackson S.A."/>
        </authorList>
    </citation>
    <scope>NUCLEOTIDE SEQUENCE</scope>
    <source>
        <strain evidence="5">cv. Williams 82</strain>
        <tissue evidence="4">Callus</tissue>
    </source>
</reference>
<reference evidence="4" key="3">
    <citation type="submission" date="2018-07" db="EMBL/GenBank/DDBJ databases">
        <title>WGS assembly of Glycine max.</title>
        <authorList>
            <person name="Schmutz J."/>
            <person name="Cannon S."/>
            <person name="Schlueter J."/>
            <person name="Ma J."/>
            <person name="Mitros T."/>
            <person name="Nelson W."/>
            <person name="Hyten D."/>
            <person name="Song Q."/>
            <person name="Thelen J."/>
            <person name="Cheng J."/>
            <person name="Xu D."/>
            <person name="Hellsten U."/>
            <person name="May G."/>
            <person name="Yu Y."/>
            <person name="Sakurai T."/>
            <person name="Umezawa T."/>
            <person name="Bhattacharyya M."/>
            <person name="Sandhu D."/>
            <person name="Valliyodan B."/>
            <person name="Lindquist E."/>
            <person name="Peto M."/>
            <person name="Grant D."/>
            <person name="Shu S."/>
            <person name="Goodstein D."/>
            <person name="Barry K."/>
            <person name="Futrell-Griggs M."/>
            <person name="Abernathy B."/>
            <person name="Du J."/>
            <person name="Tian Z."/>
            <person name="Zhu L."/>
            <person name="Gill N."/>
            <person name="Joshi T."/>
            <person name="Libault M."/>
            <person name="Sethuraman A."/>
            <person name="Zhang X."/>
            <person name="Shinozaki K."/>
            <person name="Nguyen H."/>
            <person name="Wing R."/>
            <person name="Cregan P."/>
            <person name="Specht J."/>
            <person name="Grimwood J."/>
            <person name="Rokhsar D."/>
            <person name="Stacey G."/>
            <person name="Shoemaker R."/>
            <person name="Jackson S."/>
        </authorList>
    </citation>
    <scope>NUCLEOTIDE SEQUENCE</scope>
    <source>
        <tissue evidence="4">Callus</tissue>
    </source>
</reference>
<dbReference type="OMA" id="TWLHIGS"/>
<evidence type="ECO:0000259" key="3">
    <source>
        <dbReference type="PROSITE" id="PS50104"/>
    </source>
</evidence>
<dbReference type="Pfam" id="PF07725">
    <property type="entry name" value="LRR_3"/>
    <property type="match status" value="1"/>
</dbReference>
<dbReference type="SUPFAM" id="SSF52200">
    <property type="entry name" value="Toll/Interleukin receptor TIR domain"/>
    <property type="match status" value="1"/>
</dbReference>
<evidence type="ECO:0000313" key="4">
    <source>
        <dbReference type="EMBL" id="KRH18714.1"/>
    </source>
</evidence>
<dbReference type="Pfam" id="PF23282">
    <property type="entry name" value="WHD_ROQ1"/>
    <property type="match status" value="1"/>
</dbReference>
<dbReference type="Proteomes" id="UP000008827">
    <property type="component" value="Chromosome 13"/>
</dbReference>
<feature type="domain" description="TIR" evidence="3">
    <location>
        <begin position="1"/>
        <end position="88"/>
    </location>
</feature>
<dbReference type="GO" id="GO:0006952">
    <property type="term" value="P:defense response"/>
    <property type="evidence" value="ECO:0007669"/>
    <property type="project" value="InterPro"/>
</dbReference>
<dbReference type="Gene3D" id="3.40.50.10140">
    <property type="entry name" value="Toll/interleukin-1 receptor homology (TIR) domain"/>
    <property type="match status" value="1"/>
</dbReference>
<dbReference type="SUPFAM" id="SSF52540">
    <property type="entry name" value="P-loop containing nucleoside triphosphate hydrolases"/>
    <property type="match status" value="1"/>
</dbReference>
<dbReference type="PANTHER" id="PTHR11017">
    <property type="entry name" value="LEUCINE-RICH REPEAT-CONTAINING PROTEIN"/>
    <property type="match status" value="1"/>
</dbReference>
<dbReference type="InterPro" id="IPR044974">
    <property type="entry name" value="Disease_R_plants"/>
</dbReference>
<dbReference type="SUPFAM" id="SSF52058">
    <property type="entry name" value="L domain-like"/>
    <property type="match status" value="1"/>
</dbReference>
<dbReference type="EMBL" id="CM000846">
    <property type="protein sequence ID" value="KRH18714.1"/>
    <property type="molecule type" value="Genomic_DNA"/>
</dbReference>
<evidence type="ECO:0000256" key="1">
    <source>
        <dbReference type="ARBA" id="ARBA00022614"/>
    </source>
</evidence>
<evidence type="ECO:0000256" key="2">
    <source>
        <dbReference type="ARBA" id="ARBA00022737"/>
    </source>
</evidence>
<dbReference type="InterPro" id="IPR032675">
    <property type="entry name" value="LRR_dom_sf"/>
</dbReference>
<keyword evidence="1" id="KW-0433">Leucine-rich repeat</keyword>
<dbReference type="AlphaFoldDB" id="A0A0R0GJV2"/>
<dbReference type="GO" id="GO:0007165">
    <property type="term" value="P:signal transduction"/>
    <property type="evidence" value="ECO:0007669"/>
    <property type="project" value="InterPro"/>
</dbReference>
<dbReference type="PROSITE" id="PS50104">
    <property type="entry name" value="TIR"/>
    <property type="match status" value="1"/>
</dbReference>
<dbReference type="EnsemblPlants" id="KRH18714">
    <property type="protein sequence ID" value="KRH18714"/>
    <property type="gene ID" value="GLYMA_13G078200"/>
</dbReference>
<dbReference type="Pfam" id="PF00931">
    <property type="entry name" value="NB-ARC"/>
    <property type="match status" value="1"/>
</dbReference>
<dbReference type="InterPro" id="IPR035897">
    <property type="entry name" value="Toll_tir_struct_dom_sf"/>
</dbReference>
<dbReference type="Gene3D" id="3.80.10.10">
    <property type="entry name" value="Ribonuclease Inhibitor"/>
    <property type="match status" value="1"/>
</dbReference>
<dbReference type="PRINTS" id="PR00364">
    <property type="entry name" value="DISEASERSIST"/>
</dbReference>
<protein>
    <recommendedName>
        <fullName evidence="3">TIR domain-containing protein</fullName>
    </recommendedName>
</protein>
<dbReference type="InterPro" id="IPR058192">
    <property type="entry name" value="WHD_ROQ1-like"/>
</dbReference>
<organism evidence="4">
    <name type="scientific">Glycine max</name>
    <name type="common">Soybean</name>
    <name type="synonym">Glycine hispida</name>
    <dbReference type="NCBI Taxonomy" id="3847"/>
    <lineage>
        <taxon>Eukaryota</taxon>
        <taxon>Viridiplantae</taxon>
        <taxon>Streptophyta</taxon>
        <taxon>Embryophyta</taxon>
        <taxon>Tracheophyta</taxon>
        <taxon>Spermatophyta</taxon>
        <taxon>Magnoliopsida</taxon>
        <taxon>eudicotyledons</taxon>
        <taxon>Gunneridae</taxon>
        <taxon>Pentapetalae</taxon>
        <taxon>rosids</taxon>
        <taxon>fabids</taxon>
        <taxon>Fabales</taxon>
        <taxon>Fabaceae</taxon>
        <taxon>Papilionoideae</taxon>
        <taxon>50 kb inversion clade</taxon>
        <taxon>NPAAA clade</taxon>
        <taxon>indigoferoid/millettioid clade</taxon>
        <taxon>Phaseoleae</taxon>
        <taxon>Glycine</taxon>
        <taxon>Glycine subgen. Soja</taxon>
    </lineage>
</organism>
<dbReference type="SMR" id="A0A0R0GJV2"/>
<dbReference type="InterPro" id="IPR002182">
    <property type="entry name" value="NB-ARC"/>
</dbReference>
<dbReference type="InParanoid" id="A0A0R0GJV2"/>
<accession>A0A0R0GJV2</accession>
<gene>
    <name evidence="4" type="ORF">GLYMA_13G078200</name>
</gene>
<dbReference type="Gene3D" id="3.40.50.300">
    <property type="entry name" value="P-loop containing nucleotide triphosphate hydrolases"/>
    <property type="match status" value="1"/>
</dbReference>
<evidence type="ECO:0000313" key="5">
    <source>
        <dbReference type="EnsemblPlants" id="KRH18714"/>
    </source>
</evidence>
<dbReference type="InterPro" id="IPR000157">
    <property type="entry name" value="TIR_dom"/>
</dbReference>
<dbReference type="PaxDb" id="3847-GLYMA13G03450.1"/>
<reference evidence="5" key="2">
    <citation type="submission" date="2018-02" db="UniProtKB">
        <authorList>
            <consortium name="EnsemblPlants"/>
        </authorList>
    </citation>
    <scope>IDENTIFICATION</scope>
    <source>
        <strain evidence="5">Williams 82</strain>
    </source>
</reference>
<dbReference type="Pfam" id="PF01582">
    <property type="entry name" value="TIR"/>
    <property type="match status" value="1"/>
</dbReference>
<evidence type="ECO:0000313" key="6">
    <source>
        <dbReference type="Proteomes" id="UP000008827"/>
    </source>
</evidence>
<dbReference type="GO" id="GO:0043531">
    <property type="term" value="F:ADP binding"/>
    <property type="evidence" value="ECO:0007669"/>
    <property type="project" value="InterPro"/>
</dbReference>
<dbReference type="InterPro" id="IPR011713">
    <property type="entry name" value="Leu-rich_rpt_3"/>
</dbReference>
<keyword evidence="6" id="KW-1185">Reference proteome</keyword>